<dbReference type="OrthoDB" id="784829at2"/>
<dbReference type="Pfam" id="PF06048">
    <property type="entry name" value="DUF927"/>
    <property type="match status" value="1"/>
</dbReference>
<comment type="caution">
    <text evidence="2">The sequence shown here is derived from an EMBL/GenBank/DDBJ whole genome shotgun (WGS) entry which is preliminary data.</text>
</comment>
<dbReference type="Proteomes" id="UP000247727">
    <property type="component" value="Unassembled WGS sequence"/>
</dbReference>
<dbReference type="InterPro" id="IPR009270">
    <property type="entry name" value="DUF927"/>
</dbReference>
<dbReference type="EMBL" id="QJTK01000005">
    <property type="protein sequence ID" value="PYF10389.1"/>
    <property type="molecule type" value="Genomic_DNA"/>
</dbReference>
<feature type="domain" description="DUF927" evidence="1">
    <location>
        <begin position="102"/>
        <end position="368"/>
    </location>
</feature>
<organism evidence="2 3">
    <name type="scientific">Rhodobacter viridis</name>
    <dbReference type="NCBI Taxonomy" id="1054202"/>
    <lineage>
        <taxon>Bacteria</taxon>
        <taxon>Pseudomonadati</taxon>
        <taxon>Pseudomonadota</taxon>
        <taxon>Alphaproteobacteria</taxon>
        <taxon>Rhodobacterales</taxon>
        <taxon>Rhodobacter group</taxon>
        <taxon>Rhodobacter</taxon>
    </lineage>
</organism>
<proteinExistence type="predicted"/>
<protein>
    <submittedName>
        <fullName evidence="2">Uncharacterized protein (DUF927 family)</fullName>
    </submittedName>
</protein>
<accession>A0A318U488</accession>
<reference evidence="2 3" key="1">
    <citation type="submission" date="2018-06" db="EMBL/GenBank/DDBJ databases">
        <title>Genomic Encyclopedia of Type Strains, Phase III (KMG-III): the genomes of soil and plant-associated and newly described type strains.</title>
        <authorList>
            <person name="Whitman W."/>
        </authorList>
    </citation>
    <scope>NUCLEOTIDE SEQUENCE [LARGE SCALE GENOMIC DNA]</scope>
    <source>
        <strain evidence="2 3">JA737</strain>
    </source>
</reference>
<evidence type="ECO:0000259" key="1">
    <source>
        <dbReference type="Pfam" id="PF06048"/>
    </source>
</evidence>
<evidence type="ECO:0000313" key="3">
    <source>
        <dbReference type="Proteomes" id="UP000247727"/>
    </source>
</evidence>
<keyword evidence="3" id="KW-1185">Reference proteome</keyword>
<dbReference type="AlphaFoldDB" id="A0A318U488"/>
<name>A0A318U488_9RHOB</name>
<evidence type="ECO:0000313" key="2">
    <source>
        <dbReference type="EMBL" id="PYF10389.1"/>
    </source>
</evidence>
<sequence>MNVMNKIVSISDAIEAQAETEFAVEAAKPTLQLVHPVQSEPTPAAEAEVTAQSVETSTLAANDDRQPVPAVPTVTTSAEAADPVGAVSSIPDGYALFSDGVYQMPSDEEGEPVFICSPLRVDALFADQDGRGWGRLVVVRDDDGRWHDVPVLNADLTRRAAEVLARLHDCGLVLGVGKGSKDRLLQLLQRWKPQARLTSVSRLGWAGETFDSFVIGSDVIGDAKVLPMPALGNGPARHLVQKGTIDTWRSEIGRKCDGNPLMMLAVSLAFSGPLLALLGEIGGGLHFRGTSSSGKTTLLRLAASVWGSRELIGQWRATSNGLETTAAALNDMLLPLDEIAEISPRALHEAIYMLANGKAKSRMTKDATLADTASWRLAIISSGEISVEEKLKEARLDAKTGHEVRLIDIEADTRTWGVFDILHDAKNAAAFADMLRNAANACHGAVGREFVRRLSKLTRTGFATQIEALVRALASSWVGTLPSAPDGQIQRVARRFAIIAVAGRLATGMKLTGWSDDAAVEAARTAFLDWYERRFGEKREAVDTVVEPLKTFLDNELATLSPLRGDQTESNLHGWRDDTRAYLTAETWARLYPETEGARAAKALLDMQMLLPGEGGRTMRRASRHIPGRPRLYTLNLERIDAYKIS</sequence>
<gene>
    <name evidence="2" type="ORF">C8J30_105200</name>
</gene>